<proteinExistence type="predicted"/>
<feature type="region of interest" description="Disordered" evidence="1">
    <location>
        <begin position="589"/>
        <end position="632"/>
    </location>
</feature>
<protein>
    <submittedName>
        <fullName evidence="2">Uncharacterized protein</fullName>
    </submittedName>
</protein>
<gene>
    <name evidence="2" type="ORF">ALAG00032_LOCUS3492</name>
</gene>
<name>A0A7S3JRP9_9STRA</name>
<dbReference type="EMBL" id="HBIJ01004969">
    <property type="protein sequence ID" value="CAE0362751.1"/>
    <property type="molecule type" value="Transcribed_RNA"/>
</dbReference>
<evidence type="ECO:0000313" key="2">
    <source>
        <dbReference type="EMBL" id="CAE0362751.1"/>
    </source>
</evidence>
<sequence length="667" mass="75800">MSSEKPNAEDSIVWPICELIRRALESGCTRCVVTINSEEGNDSVESGSSSGYEDAHYEYEYSRQKNLYTADGYALRHLRDIRQPLLGSLKKNAYVQSLSSSFSHYEQNRKKDDSPLRQRQIFVADNGARGGLDQRLHPYSVEESVQGSRVLDARFHQLGRILDQGLNGLNFEVRTVAKGGQILSDFRYAGHGMHEYHRERRKNINGYTQSSFSVSITDAELSRIQRRIEQFMGRTVMALSTVRTTRSIQLDLVIKPDEDAVITKEEKKNFLCNQLLEKEDNDDDNDLSQEEEEENDEDDDTDEISRTASFCTKRHLSIVDAVESYVMHFVAKRVIKLNKVKPYIASAESRRDATRITIARLPYGTVFRRNKEPNPDHGLMEVIRLVDGAPLVDGYGGTRCALTKAVLNADWKRWNCEIRLIGDLPYLRFSIDRTKNIPPYNIDHVSKSISQDAYKLNHRHDIGFGDLVVVVEVDCVDAISGIDDIMAQNDHSNTPINSDTNQFDRDYDLARSAREFCPFASDAVSPLLQLAIDKLPNVFPRAPDAQQIRIAKHHLPKILVAIDSIPNHRIQRHPGLDLLRNKMNDSDTYGDCHHTQKKARTHSTTNRRRTRVEEEDQNNASEHNDHNLIPPAKRLVTTGLHTDAALAMKEPNDKRFQLTHGGTLSPC</sequence>
<feature type="compositionally biased region" description="Acidic residues" evidence="1">
    <location>
        <begin position="280"/>
        <end position="302"/>
    </location>
</feature>
<feature type="compositionally biased region" description="Basic residues" evidence="1">
    <location>
        <begin position="595"/>
        <end position="610"/>
    </location>
</feature>
<evidence type="ECO:0000256" key="1">
    <source>
        <dbReference type="SAM" id="MobiDB-lite"/>
    </source>
</evidence>
<dbReference type="AlphaFoldDB" id="A0A7S3JRP9"/>
<organism evidence="2">
    <name type="scientific">Aureoumbra lagunensis</name>
    <dbReference type="NCBI Taxonomy" id="44058"/>
    <lineage>
        <taxon>Eukaryota</taxon>
        <taxon>Sar</taxon>
        <taxon>Stramenopiles</taxon>
        <taxon>Ochrophyta</taxon>
        <taxon>Pelagophyceae</taxon>
        <taxon>Pelagomonadales</taxon>
        <taxon>Aureoumbra</taxon>
    </lineage>
</organism>
<accession>A0A7S3JRP9</accession>
<feature type="region of interest" description="Disordered" evidence="1">
    <location>
        <begin position="280"/>
        <end position="304"/>
    </location>
</feature>
<reference evidence="2" key="1">
    <citation type="submission" date="2021-01" db="EMBL/GenBank/DDBJ databases">
        <authorList>
            <person name="Corre E."/>
            <person name="Pelletier E."/>
            <person name="Niang G."/>
            <person name="Scheremetjew M."/>
            <person name="Finn R."/>
            <person name="Kale V."/>
            <person name="Holt S."/>
            <person name="Cochrane G."/>
            <person name="Meng A."/>
            <person name="Brown T."/>
            <person name="Cohen L."/>
        </authorList>
    </citation>
    <scope>NUCLEOTIDE SEQUENCE</scope>
    <source>
        <strain evidence="2">CCMP1510</strain>
    </source>
</reference>